<proteinExistence type="predicted"/>
<name>A0A0J6XHV5_9ACTN</name>
<dbReference type="PATRIC" id="fig|66430.4.peg.7453"/>
<dbReference type="RefSeq" id="WP_048478567.1">
    <property type="nucleotide sequence ID" value="NZ_JBIRUD010000007.1"/>
</dbReference>
<keyword evidence="3" id="KW-1185">Reference proteome</keyword>
<feature type="region of interest" description="Disordered" evidence="1">
    <location>
        <begin position="1"/>
        <end position="37"/>
    </location>
</feature>
<comment type="caution">
    <text evidence="2">The sequence shown here is derived from an EMBL/GenBank/DDBJ whole genome shotgun (WGS) entry which is preliminary data.</text>
</comment>
<reference evidence="2 3" key="1">
    <citation type="submission" date="2015-06" db="EMBL/GenBank/DDBJ databases">
        <title>Recapitulation of the evolution of biosynthetic gene clusters reveals hidden chemical diversity on bacterial genomes.</title>
        <authorList>
            <person name="Cruz-Morales P."/>
            <person name="Martinez-Guerrero C."/>
            <person name="Morales-Escalante M.A."/>
            <person name="Yanez-Guerra L.A."/>
            <person name="Kopp J.F."/>
            <person name="Feldmann J."/>
            <person name="Ramos-Aboites H.E."/>
            <person name="Barona-Gomez F."/>
        </authorList>
    </citation>
    <scope>NUCLEOTIDE SEQUENCE [LARGE SCALE GENOMIC DNA]</scope>
    <source>
        <strain evidence="2 3">ATCC 31245</strain>
    </source>
</reference>
<evidence type="ECO:0000313" key="2">
    <source>
        <dbReference type="EMBL" id="KMO95585.1"/>
    </source>
</evidence>
<dbReference type="Proteomes" id="UP000035932">
    <property type="component" value="Unassembled WGS sequence"/>
</dbReference>
<evidence type="ECO:0000256" key="1">
    <source>
        <dbReference type="SAM" id="MobiDB-lite"/>
    </source>
</evidence>
<feature type="compositionally biased region" description="Basic and acidic residues" evidence="1">
    <location>
        <begin position="1"/>
        <end position="12"/>
    </location>
</feature>
<protein>
    <submittedName>
        <fullName evidence="2">Uncharacterized protein</fullName>
    </submittedName>
</protein>
<sequence>MKAARGDRRGLPARESGPFVAVLDPATGKPRSQWEHPGLGGGDALVIGDRLVLCAPALAGYDLP</sequence>
<dbReference type="AlphaFoldDB" id="A0A0J6XHV5"/>
<evidence type="ECO:0000313" key="3">
    <source>
        <dbReference type="Proteomes" id="UP000035932"/>
    </source>
</evidence>
<gene>
    <name evidence="2" type="ORF">ACS04_22730</name>
</gene>
<organism evidence="2 3">
    <name type="scientific">Streptomyces roseus</name>
    <dbReference type="NCBI Taxonomy" id="66430"/>
    <lineage>
        <taxon>Bacteria</taxon>
        <taxon>Bacillati</taxon>
        <taxon>Actinomycetota</taxon>
        <taxon>Actinomycetes</taxon>
        <taxon>Kitasatosporales</taxon>
        <taxon>Streptomycetaceae</taxon>
        <taxon>Streptomyces</taxon>
    </lineage>
</organism>
<dbReference type="EMBL" id="LFML01000094">
    <property type="protein sequence ID" value="KMO95585.1"/>
    <property type="molecule type" value="Genomic_DNA"/>
</dbReference>
<accession>A0A0J6XHV5</accession>